<proteinExistence type="predicted"/>
<dbReference type="Proteomes" id="UP000005463">
    <property type="component" value="Unassembled WGS sequence"/>
</dbReference>
<evidence type="ECO:0000256" key="2">
    <source>
        <dbReference type="SAM" id="SignalP"/>
    </source>
</evidence>
<evidence type="ECO:0000313" key="3">
    <source>
        <dbReference type="EMBL" id="EDT05883.1"/>
    </source>
</evidence>
<evidence type="ECO:0000313" key="4">
    <source>
        <dbReference type="Proteomes" id="UP000005463"/>
    </source>
</evidence>
<gene>
    <name evidence="3" type="ORF">BamIOP4010DRAFT_0620</name>
</gene>
<feature type="chain" id="PRO_5002761182" description="Lipoprotein" evidence="2">
    <location>
        <begin position="21"/>
        <end position="41"/>
    </location>
</feature>
<dbReference type="PROSITE" id="PS51257">
    <property type="entry name" value="PROKAR_LIPOPROTEIN"/>
    <property type="match status" value="1"/>
</dbReference>
<organism evidence="3 4">
    <name type="scientific">Burkholderia ambifaria IOP40-10</name>
    <dbReference type="NCBI Taxonomy" id="396596"/>
    <lineage>
        <taxon>Bacteria</taxon>
        <taxon>Pseudomonadati</taxon>
        <taxon>Pseudomonadota</taxon>
        <taxon>Betaproteobacteria</taxon>
        <taxon>Burkholderiales</taxon>
        <taxon>Burkholderiaceae</taxon>
        <taxon>Burkholderia</taxon>
        <taxon>Burkholderia cepacia complex</taxon>
    </lineage>
</organism>
<feature type="signal peptide" evidence="2">
    <location>
        <begin position="1"/>
        <end position="20"/>
    </location>
</feature>
<name>B1F9B1_9BURK</name>
<accession>B1F9B1</accession>
<comment type="caution">
    <text evidence="3">The sequence shown here is derived from an EMBL/GenBank/DDBJ whole genome shotgun (WGS) entry which is preliminary data.</text>
</comment>
<evidence type="ECO:0008006" key="5">
    <source>
        <dbReference type="Google" id="ProtNLM"/>
    </source>
</evidence>
<sequence>MKFIVVLCSAVLLAACSSVPKPTQPSGPWMPVNHTTQGKAQ</sequence>
<dbReference type="EMBL" id="ABLC01000006">
    <property type="protein sequence ID" value="EDT05883.1"/>
    <property type="molecule type" value="Genomic_DNA"/>
</dbReference>
<reference evidence="3 4" key="1">
    <citation type="submission" date="2008-03" db="EMBL/GenBank/DDBJ databases">
        <title>Sequencing of the draft genome and assembly of Burkholderia ambifaria IOP40-10.</title>
        <authorList>
            <consortium name="US DOE Joint Genome Institute (JGI-PGF)"/>
            <person name="Copeland A."/>
            <person name="Lucas S."/>
            <person name="Lapidus A."/>
            <person name="Glavina del Rio T."/>
            <person name="Dalin E."/>
            <person name="Tice H."/>
            <person name="Bruce D."/>
            <person name="Goodwin L."/>
            <person name="Pitluck S."/>
            <person name="Larimer F."/>
            <person name="Land M.L."/>
            <person name="Hauser L."/>
            <person name="Tiedje J."/>
            <person name="Richardson P."/>
        </authorList>
    </citation>
    <scope>NUCLEOTIDE SEQUENCE [LARGE SCALE GENOMIC DNA]</scope>
    <source>
        <strain evidence="3 4">IOP40-10</strain>
    </source>
</reference>
<dbReference type="PATRIC" id="fig|396596.7.peg.7402"/>
<evidence type="ECO:0000256" key="1">
    <source>
        <dbReference type="SAM" id="MobiDB-lite"/>
    </source>
</evidence>
<protein>
    <recommendedName>
        <fullName evidence="5">Lipoprotein</fullName>
    </recommendedName>
</protein>
<keyword evidence="2" id="KW-0732">Signal</keyword>
<feature type="region of interest" description="Disordered" evidence="1">
    <location>
        <begin position="19"/>
        <end position="41"/>
    </location>
</feature>
<dbReference type="AlphaFoldDB" id="B1F9B1"/>